<dbReference type="GO" id="GO:0009103">
    <property type="term" value="P:lipopolysaccharide biosynthetic process"/>
    <property type="evidence" value="ECO:0007669"/>
    <property type="project" value="TreeGrafter"/>
</dbReference>
<evidence type="ECO:0000259" key="3">
    <source>
        <dbReference type="Pfam" id="PF19040"/>
    </source>
</evidence>
<dbReference type="InterPro" id="IPR002656">
    <property type="entry name" value="Acyl_transf_3_dom"/>
</dbReference>
<dbReference type="GO" id="GO:0016020">
    <property type="term" value="C:membrane"/>
    <property type="evidence" value="ECO:0007669"/>
    <property type="project" value="TreeGrafter"/>
</dbReference>
<reference evidence="4" key="1">
    <citation type="submission" date="2018-06" db="EMBL/GenBank/DDBJ databases">
        <authorList>
            <person name="Zhirakovskaya E."/>
        </authorList>
    </citation>
    <scope>NUCLEOTIDE SEQUENCE</scope>
</reference>
<dbReference type="EMBL" id="UOFA01000340">
    <property type="protein sequence ID" value="VAW47369.1"/>
    <property type="molecule type" value="Genomic_DNA"/>
</dbReference>
<feature type="transmembrane region" description="Helical" evidence="1">
    <location>
        <begin position="72"/>
        <end position="92"/>
    </location>
</feature>
<dbReference type="AlphaFoldDB" id="A0A3B0WDC2"/>
<feature type="transmembrane region" description="Helical" evidence="1">
    <location>
        <begin position="222"/>
        <end position="239"/>
    </location>
</feature>
<feature type="transmembrane region" description="Helical" evidence="1">
    <location>
        <begin position="255"/>
        <end position="272"/>
    </location>
</feature>
<keyword evidence="1" id="KW-1133">Transmembrane helix</keyword>
<evidence type="ECO:0000259" key="2">
    <source>
        <dbReference type="Pfam" id="PF01757"/>
    </source>
</evidence>
<dbReference type="PANTHER" id="PTHR23028:SF53">
    <property type="entry name" value="ACYL_TRANSF_3 DOMAIN-CONTAINING PROTEIN"/>
    <property type="match status" value="1"/>
</dbReference>
<protein>
    <submittedName>
        <fullName evidence="4">O-antigen acetylase</fullName>
    </submittedName>
</protein>
<evidence type="ECO:0000313" key="4">
    <source>
        <dbReference type="EMBL" id="VAW47369.1"/>
    </source>
</evidence>
<dbReference type="InterPro" id="IPR050879">
    <property type="entry name" value="Acyltransferase_3"/>
</dbReference>
<accession>A0A3B0WDC2</accession>
<dbReference type="InterPro" id="IPR043968">
    <property type="entry name" value="SGNH"/>
</dbReference>
<dbReference type="Pfam" id="PF19040">
    <property type="entry name" value="SGNH"/>
    <property type="match status" value="1"/>
</dbReference>
<feature type="domain" description="SGNH" evidence="3">
    <location>
        <begin position="316"/>
        <end position="521"/>
    </location>
</feature>
<evidence type="ECO:0000256" key="1">
    <source>
        <dbReference type="SAM" id="Phobius"/>
    </source>
</evidence>
<sequence length="530" mass="60973">FSPTDLERLGQSLQYAIVSLSNFFFWTEAGYFNETSEFKPLLHTWSLAIEEQYYLIWPTILVALSLIKKRAVLLVFLLVAMIGSLLLNYIYIKSSPSAVFFLLPFRVFEFAMGGLCVLVFNLQYSHKVLNEVGILTGLGLIVWSVLVFDQSTVFPGFAALLPCVGAALIIISKQSLVAKYLLSNKGLLKIGLASYSIYLIHWPLFVFYKYWKFTAINLTETVSLIVASVVLGVLMWRFIEQPFRAHQQGSNNKPFWLKFVLLIAVVFSLGYITHKSQGFPQRYPTEYFMSTDEIKVNRDRYWEYFGEENKSQVKKPGQKNVIVMGNSHAVDLIYSLRENDADLKITFYNSWHQCYNFGTGIAAKDKETCEKRLSRHLKKKAWKSADVIYLHDHWPTLDLKGLEQRLLEIRGVSPAPIIIFGPKMTYSKRVPDIVLSHMRMSSINEFAKQFSHKQYLENLNRKVKAMVNDLSIEQVSYIDMLSIQCGDKIDQCEIVSKQNNQFLYFDFSHFTLQGAKEFGAKLKAVHPEVF</sequence>
<dbReference type="PANTHER" id="PTHR23028">
    <property type="entry name" value="ACETYLTRANSFERASE"/>
    <property type="match status" value="1"/>
</dbReference>
<feature type="domain" description="Acyltransferase 3" evidence="2">
    <location>
        <begin position="17"/>
        <end position="237"/>
    </location>
</feature>
<keyword evidence="1" id="KW-0472">Membrane</keyword>
<feature type="transmembrane region" description="Helical" evidence="1">
    <location>
        <begin position="152"/>
        <end position="171"/>
    </location>
</feature>
<dbReference type="GO" id="GO:0016747">
    <property type="term" value="F:acyltransferase activity, transferring groups other than amino-acyl groups"/>
    <property type="evidence" value="ECO:0007669"/>
    <property type="project" value="InterPro"/>
</dbReference>
<gene>
    <name evidence="4" type="ORF">MNBD_GAMMA02-1538</name>
</gene>
<feature type="transmembrane region" description="Helical" evidence="1">
    <location>
        <begin position="98"/>
        <end position="121"/>
    </location>
</feature>
<organism evidence="4">
    <name type="scientific">hydrothermal vent metagenome</name>
    <dbReference type="NCBI Taxonomy" id="652676"/>
    <lineage>
        <taxon>unclassified sequences</taxon>
        <taxon>metagenomes</taxon>
        <taxon>ecological metagenomes</taxon>
    </lineage>
</organism>
<proteinExistence type="predicted"/>
<feature type="transmembrane region" description="Helical" evidence="1">
    <location>
        <begin position="128"/>
        <end position="146"/>
    </location>
</feature>
<name>A0A3B0WDC2_9ZZZZ</name>
<keyword evidence="1" id="KW-0812">Transmembrane</keyword>
<dbReference type="Pfam" id="PF01757">
    <property type="entry name" value="Acyl_transf_3"/>
    <property type="match status" value="1"/>
</dbReference>
<feature type="transmembrane region" description="Helical" evidence="1">
    <location>
        <begin position="192"/>
        <end position="210"/>
    </location>
</feature>
<feature type="non-terminal residue" evidence="4">
    <location>
        <position position="1"/>
    </location>
</feature>